<evidence type="ECO:0000256" key="2">
    <source>
        <dbReference type="ARBA" id="ARBA00023157"/>
    </source>
</evidence>
<dbReference type="OrthoDB" id="1413774at2759"/>
<evidence type="ECO:0000313" key="5">
    <source>
        <dbReference type="EMBL" id="KYP48228.1"/>
    </source>
</evidence>
<dbReference type="SMART" id="SM00856">
    <property type="entry name" value="PMEI"/>
    <property type="match status" value="1"/>
</dbReference>
<evidence type="ECO:0000256" key="1">
    <source>
        <dbReference type="ARBA" id="ARBA00022729"/>
    </source>
</evidence>
<evidence type="ECO:0000256" key="3">
    <source>
        <dbReference type="ARBA" id="ARBA00038471"/>
    </source>
</evidence>
<feature type="domain" description="Pectinesterase inhibitor" evidence="4">
    <location>
        <begin position="14"/>
        <end position="160"/>
    </location>
</feature>
<dbReference type="SUPFAM" id="SSF101148">
    <property type="entry name" value="Plant invertase/pectin methylesterase inhibitor"/>
    <property type="match status" value="1"/>
</dbReference>
<keyword evidence="2" id="KW-1015">Disulfide bond</keyword>
<dbReference type="Pfam" id="PF04043">
    <property type="entry name" value="PMEI"/>
    <property type="match status" value="1"/>
</dbReference>
<dbReference type="InterPro" id="IPR035513">
    <property type="entry name" value="Invertase/methylesterase_inhib"/>
</dbReference>
<dbReference type="Gene3D" id="1.20.140.40">
    <property type="entry name" value="Invertase/pectin methylesterase inhibitor family protein"/>
    <property type="match status" value="1"/>
</dbReference>
<evidence type="ECO:0000259" key="4">
    <source>
        <dbReference type="SMART" id="SM00856"/>
    </source>
</evidence>
<dbReference type="InterPro" id="IPR034086">
    <property type="entry name" value="PMEI_plant"/>
</dbReference>
<dbReference type="EMBL" id="KQ483505">
    <property type="protein sequence ID" value="KYP48228.1"/>
    <property type="molecule type" value="Genomic_DNA"/>
</dbReference>
<dbReference type="PANTHER" id="PTHR36710:SF20">
    <property type="entry name" value="PECTINESTERASE INHIBITOR DOMAIN PROTEIN"/>
    <property type="match status" value="1"/>
</dbReference>
<dbReference type="Proteomes" id="UP000075243">
    <property type="component" value="Unassembled WGS sequence"/>
</dbReference>
<proteinExistence type="inferred from homology"/>
<dbReference type="AlphaFoldDB" id="A0A151S0A0"/>
<organism evidence="5 6">
    <name type="scientific">Cajanus cajan</name>
    <name type="common">Pigeon pea</name>
    <name type="synonym">Cajanus indicus</name>
    <dbReference type="NCBI Taxonomy" id="3821"/>
    <lineage>
        <taxon>Eukaryota</taxon>
        <taxon>Viridiplantae</taxon>
        <taxon>Streptophyta</taxon>
        <taxon>Embryophyta</taxon>
        <taxon>Tracheophyta</taxon>
        <taxon>Spermatophyta</taxon>
        <taxon>Magnoliopsida</taxon>
        <taxon>eudicotyledons</taxon>
        <taxon>Gunneridae</taxon>
        <taxon>Pentapetalae</taxon>
        <taxon>rosids</taxon>
        <taxon>fabids</taxon>
        <taxon>Fabales</taxon>
        <taxon>Fabaceae</taxon>
        <taxon>Papilionoideae</taxon>
        <taxon>50 kb inversion clade</taxon>
        <taxon>NPAAA clade</taxon>
        <taxon>indigoferoid/millettioid clade</taxon>
        <taxon>Phaseoleae</taxon>
        <taxon>Cajanus</taxon>
    </lineage>
</organism>
<accession>A0A151S0A0</accession>
<keyword evidence="1" id="KW-0732">Signal</keyword>
<dbReference type="Gramene" id="C.cajan_28710.t">
    <property type="protein sequence ID" value="C.cajan_28710.t.cds1"/>
    <property type="gene ID" value="C.cajan_28710"/>
</dbReference>
<comment type="similarity">
    <text evidence="3">Belongs to the PMEI family.</text>
</comment>
<dbReference type="CDD" id="cd15797">
    <property type="entry name" value="PMEI"/>
    <property type="match status" value="1"/>
</dbReference>
<keyword evidence="6" id="KW-1185">Reference proteome</keyword>
<dbReference type="GO" id="GO:0046910">
    <property type="term" value="F:pectinesterase inhibitor activity"/>
    <property type="evidence" value="ECO:0007669"/>
    <property type="project" value="InterPro"/>
</dbReference>
<evidence type="ECO:0000313" key="6">
    <source>
        <dbReference type="Proteomes" id="UP000075243"/>
    </source>
</evidence>
<dbReference type="InterPro" id="IPR006501">
    <property type="entry name" value="Pectinesterase_inhib_dom"/>
</dbReference>
<dbReference type="NCBIfam" id="TIGR01614">
    <property type="entry name" value="PME_inhib"/>
    <property type="match status" value="1"/>
</dbReference>
<dbReference type="InterPro" id="IPR052421">
    <property type="entry name" value="PCW_Enzyme_Inhibitor"/>
</dbReference>
<protein>
    <submittedName>
        <fullName evidence="5">Pectinesterase inhibitor 1</fullName>
    </submittedName>
</protein>
<dbReference type="PANTHER" id="PTHR36710">
    <property type="entry name" value="PECTINESTERASE INHIBITOR-LIKE"/>
    <property type="match status" value="1"/>
</dbReference>
<gene>
    <name evidence="5" type="ORF">KK1_030112</name>
</gene>
<sequence>MVFFSFGVSSFPPTKVVDVKTICKLSKNTSFCLNFLNSKPGGAHGANLDTLGQYTFNQTLGKVTNTITLIKQLIAKGSPDPLKVFHYKYCMGSFIRVKSDIEYVQSMFKSKDYRNIRLVVEDSLNSSLNCLQVPPENDDPSMLPKYIKAIQLVEGVIRAILVLLGI</sequence>
<reference evidence="5" key="1">
    <citation type="journal article" date="2012" name="Nat. Biotechnol.">
        <title>Draft genome sequence of pigeonpea (Cajanus cajan), an orphan legume crop of resource-poor farmers.</title>
        <authorList>
            <person name="Varshney R.K."/>
            <person name="Chen W."/>
            <person name="Li Y."/>
            <person name="Bharti A.K."/>
            <person name="Saxena R.K."/>
            <person name="Schlueter J.A."/>
            <person name="Donoghue M.T."/>
            <person name="Azam S."/>
            <person name="Fan G."/>
            <person name="Whaley A.M."/>
            <person name="Farmer A.D."/>
            <person name="Sheridan J."/>
            <person name="Iwata A."/>
            <person name="Tuteja R."/>
            <person name="Penmetsa R.V."/>
            <person name="Wu W."/>
            <person name="Upadhyaya H.D."/>
            <person name="Yang S.P."/>
            <person name="Shah T."/>
            <person name="Saxena K.B."/>
            <person name="Michael T."/>
            <person name="McCombie W.R."/>
            <person name="Yang B."/>
            <person name="Zhang G."/>
            <person name="Yang H."/>
            <person name="Wang J."/>
            <person name="Spillane C."/>
            <person name="Cook D.R."/>
            <person name="May G.D."/>
            <person name="Xu X."/>
            <person name="Jackson S.A."/>
        </authorList>
    </citation>
    <scope>NUCLEOTIDE SEQUENCE [LARGE SCALE GENOMIC DNA]</scope>
</reference>
<name>A0A151S0A0_CAJCA</name>